<name>A0AAE0NHX8_9PEZI</name>
<feature type="compositionally biased region" description="Polar residues" evidence="1">
    <location>
        <begin position="513"/>
        <end position="526"/>
    </location>
</feature>
<evidence type="ECO:0000313" key="4">
    <source>
        <dbReference type="Proteomes" id="UP001285441"/>
    </source>
</evidence>
<feature type="transmembrane region" description="Helical" evidence="2">
    <location>
        <begin position="427"/>
        <end position="451"/>
    </location>
</feature>
<evidence type="ECO:0000256" key="2">
    <source>
        <dbReference type="SAM" id="Phobius"/>
    </source>
</evidence>
<dbReference type="PANTHER" id="PTHR37576">
    <property type="entry name" value="DEFECT AT LOW TEMPERATURE PROTEIN 1"/>
    <property type="match status" value="1"/>
</dbReference>
<keyword evidence="2" id="KW-0812">Transmembrane</keyword>
<protein>
    <submittedName>
        <fullName evidence="3">Uncharacterized protein</fullName>
    </submittedName>
</protein>
<feature type="region of interest" description="Disordered" evidence="1">
    <location>
        <begin position="501"/>
        <end position="526"/>
    </location>
</feature>
<evidence type="ECO:0000256" key="1">
    <source>
        <dbReference type="SAM" id="MobiDB-lite"/>
    </source>
</evidence>
<sequence length="526" mass="56471">MDAGTLGAFPVEASLITLLLAITSAVANILIHVLSQGAAVTWWFLSMDQRESQVQDLHCRWAAADGFVDAMKSIMIRGPSKTAISCSLATIAAINSPLLQRALMVATDADLSTVPIDSIYAARRLPSGFTVQITGTTSILTILTADFGAVMREYVSKTLILNSSSLPNENYTTQLEAAGYSFSCTESAIIFRVLNNTDIFVNSITYSEVDSKPTISTVLSPRFQSLSNFWEDDRRLNIFKLGRLFAYDAVWKEQAGCINDTHGAVLRSRRCSIEPATVRYPVVIVDGTLALDSPYSYLDAEEEILSDTASGSSSTHGGMALVHDARFAASYIIKSDEQMLDIGGLWDKVTVGLFAHEMVTTTGEDTVGGDAQCQSWTFHDPGPFVFGALRELALRSALRAGNASNPAHRQDVEALYKTTVAVYVANVGYVVGAMVVTLLAALSVIPLFHGFSQLGRKVSMSPVEIAKVFEPVQLQGAPSNATARVLLKRVGKRPIKYGVLDGGDSLGMGDPSETATPAKQSESGSV</sequence>
<reference evidence="3" key="1">
    <citation type="journal article" date="2023" name="Mol. Phylogenet. Evol.">
        <title>Genome-scale phylogeny and comparative genomics of the fungal order Sordariales.</title>
        <authorList>
            <person name="Hensen N."/>
            <person name="Bonometti L."/>
            <person name="Westerberg I."/>
            <person name="Brannstrom I.O."/>
            <person name="Guillou S."/>
            <person name="Cros-Aarteil S."/>
            <person name="Calhoun S."/>
            <person name="Haridas S."/>
            <person name="Kuo A."/>
            <person name="Mondo S."/>
            <person name="Pangilinan J."/>
            <person name="Riley R."/>
            <person name="LaButti K."/>
            <person name="Andreopoulos B."/>
            <person name="Lipzen A."/>
            <person name="Chen C."/>
            <person name="Yan M."/>
            <person name="Daum C."/>
            <person name="Ng V."/>
            <person name="Clum A."/>
            <person name="Steindorff A."/>
            <person name="Ohm R.A."/>
            <person name="Martin F."/>
            <person name="Silar P."/>
            <person name="Natvig D.O."/>
            <person name="Lalanne C."/>
            <person name="Gautier V."/>
            <person name="Ament-Velasquez S.L."/>
            <person name="Kruys A."/>
            <person name="Hutchinson M.I."/>
            <person name="Powell A.J."/>
            <person name="Barry K."/>
            <person name="Miller A.N."/>
            <person name="Grigoriev I.V."/>
            <person name="Debuchy R."/>
            <person name="Gladieux P."/>
            <person name="Hiltunen Thoren M."/>
            <person name="Johannesson H."/>
        </authorList>
    </citation>
    <scope>NUCLEOTIDE SEQUENCE</scope>
    <source>
        <strain evidence="3">CBS 232.78</strain>
    </source>
</reference>
<gene>
    <name evidence="3" type="ORF">B0H63DRAFT_511499</name>
</gene>
<reference evidence="3" key="2">
    <citation type="submission" date="2023-06" db="EMBL/GenBank/DDBJ databases">
        <authorList>
            <consortium name="Lawrence Berkeley National Laboratory"/>
            <person name="Haridas S."/>
            <person name="Hensen N."/>
            <person name="Bonometti L."/>
            <person name="Westerberg I."/>
            <person name="Brannstrom I.O."/>
            <person name="Guillou S."/>
            <person name="Cros-Aarteil S."/>
            <person name="Calhoun S."/>
            <person name="Kuo A."/>
            <person name="Mondo S."/>
            <person name="Pangilinan J."/>
            <person name="Riley R."/>
            <person name="LaButti K."/>
            <person name="Andreopoulos B."/>
            <person name="Lipzen A."/>
            <person name="Chen C."/>
            <person name="Yanf M."/>
            <person name="Daum C."/>
            <person name="Ng V."/>
            <person name="Clum A."/>
            <person name="Steindorff A."/>
            <person name="Ohm R."/>
            <person name="Martin F."/>
            <person name="Silar P."/>
            <person name="Natvig D."/>
            <person name="Lalanne C."/>
            <person name="Gautier V."/>
            <person name="Ament-velasquez S.L."/>
            <person name="Kruys A."/>
            <person name="Hutchinson M.I."/>
            <person name="Powell A.J."/>
            <person name="Barry K."/>
            <person name="Miller A.N."/>
            <person name="Grigoriev I.V."/>
            <person name="Debuchy R."/>
            <person name="Gladieux P."/>
            <person name="Thoren M.H."/>
            <person name="Johannesson H."/>
        </authorList>
    </citation>
    <scope>NUCLEOTIDE SEQUENCE</scope>
    <source>
        <strain evidence="3">CBS 232.78</strain>
    </source>
</reference>
<dbReference type="AlphaFoldDB" id="A0AAE0NHX8"/>
<accession>A0AAE0NHX8</accession>
<dbReference type="InterPro" id="IPR021514">
    <property type="entry name" value="DUF3176"/>
</dbReference>
<keyword evidence="2" id="KW-1133">Transmembrane helix</keyword>
<comment type="caution">
    <text evidence="3">The sequence shown here is derived from an EMBL/GenBank/DDBJ whole genome shotgun (WGS) entry which is preliminary data.</text>
</comment>
<dbReference type="Pfam" id="PF11374">
    <property type="entry name" value="DUF3176"/>
    <property type="match status" value="1"/>
</dbReference>
<organism evidence="3 4">
    <name type="scientific">Podospora didyma</name>
    <dbReference type="NCBI Taxonomy" id="330526"/>
    <lineage>
        <taxon>Eukaryota</taxon>
        <taxon>Fungi</taxon>
        <taxon>Dikarya</taxon>
        <taxon>Ascomycota</taxon>
        <taxon>Pezizomycotina</taxon>
        <taxon>Sordariomycetes</taxon>
        <taxon>Sordariomycetidae</taxon>
        <taxon>Sordariales</taxon>
        <taxon>Podosporaceae</taxon>
        <taxon>Podospora</taxon>
    </lineage>
</organism>
<keyword evidence="2" id="KW-0472">Membrane</keyword>
<keyword evidence="4" id="KW-1185">Reference proteome</keyword>
<dbReference type="PANTHER" id="PTHR37576:SF2">
    <property type="entry name" value="DEFECT AT LOW TEMPERATURE PROTEIN 1"/>
    <property type="match status" value="1"/>
</dbReference>
<dbReference type="EMBL" id="JAULSW010000005">
    <property type="protein sequence ID" value="KAK3381749.1"/>
    <property type="molecule type" value="Genomic_DNA"/>
</dbReference>
<dbReference type="Proteomes" id="UP001285441">
    <property type="component" value="Unassembled WGS sequence"/>
</dbReference>
<evidence type="ECO:0000313" key="3">
    <source>
        <dbReference type="EMBL" id="KAK3381749.1"/>
    </source>
</evidence>
<proteinExistence type="predicted"/>